<dbReference type="SUPFAM" id="SSF160631">
    <property type="entry name" value="SMI1/KNR4-like"/>
    <property type="match status" value="1"/>
</dbReference>
<comment type="caution">
    <text evidence="1">The sequence shown here is derived from an EMBL/GenBank/DDBJ whole genome shotgun (WGS) entry which is preliminary data.</text>
</comment>
<gene>
    <name evidence="1" type="ORF">GCM10009751_12860</name>
</gene>
<proteinExistence type="predicted"/>
<reference evidence="1 2" key="1">
    <citation type="journal article" date="2019" name="Int. J. Syst. Evol. Microbiol.">
        <title>The Global Catalogue of Microorganisms (GCM) 10K type strain sequencing project: providing services to taxonomists for standard genome sequencing and annotation.</title>
        <authorList>
            <consortium name="The Broad Institute Genomics Platform"/>
            <consortium name="The Broad Institute Genome Sequencing Center for Infectious Disease"/>
            <person name="Wu L."/>
            <person name="Ma J."/>
        </authorList>
    </citation>
    <scope>NUCLEOTIDE SEQUENCE [LARGE SCALE GENOMIC DNA]</scope>
    <source>
        <strain evidence="1 2">JCM 14326</strain>
    </source>
</reference>
<keyword evidence="2" id="KW-1185">Reference proteome</keyword>
<evidence type="ECO:0000313" key="1">
    <source>
        <dbReference type="EMBL" id="GAA1856958.1"/>
    </source>
</evidence>
<sequence>MRHAALDAMSASHATVAHVDENVLLQRLRWRVAIGVPIDWIWRRFDDGTINSCSWHDIEGQRAIRERRYEPQVPRSPVPTAAITRFEERTGTAFPLLLRRLYTEVADGGFGPGYGLFPLDPPSEHPRADSVTYLYDKHLGYRRDSYLQGCDEPLIPIADHGCAITSYATPSGVVWEHDPNTDIERAVPTNKSLHAWLTGWLGPAPTGQRS</sequence>
<dbReference type="InterPro" id="IPR037883">
    <property type="entry name" value="Knr4/Smi1-like_sf"/>
</dbReference>
<accession>A0ABN2NAH0</accession>
<protein>
    <recommendedName>
        <fullName evidence="3">SMI1/KNR4 family protein</fullName>
    </recommendedName>
</protein>
<evidence type="ECO:0008006" key="3">
    <source>
        <dbReference type="Google" id="ProtNLM"/>
    </source>
</evidence>
<dbReference type="Proteomes" id="UP001501094">
    <property type="component" value="Unassembled WGS sequence"/>
</dbReference>
<evidence type="ECO:0000313" key="2">
    <source>
        <dbReference type="Proteomes" id="UP001501094"/>
    </source>
</evidence>
<name>A0ABN2NAH0_9MICO</name>
<dbReference type="EMBL" id="BAAANL010000002">
    <property type="protein sequence ID" value="GAA1856958.1"/>
    <property type="molecule type" value="Genomic_DNA"/>
</dbReference>
<organism evidence="1 2">
    <name type="scientific">Myceligenerans crystallogenes</name>
    <dbReference type="NCBI Taxonomy" id="316335"/>
    <lineage>
        <taxon>Bacteria</taxon>
        <taxon>Bacillati</taxon>
        <taxon>Actinomycetota</taxon>
        <taxon>Actinomycetes</taxon>
        <taxon>Micrococcales</taxon>
        <taxon>Promicromonosporaceae</taxon>
        <taxon>Myceligenerans</taxon>
    </lineage>
</organism>